<proteinExistence type="predicted"/>
<accession>A0A813KTR1</accession>
<evidence type="ECO:0000256" key="3">
    <source>
        <dbReference type="ARBA" id="ARBA00022989"/>
    </source>
</evidence>
<dbReference type="Gene3D" id="2.60.120.10">
    <property type="entry name" value="Jelly Rolls"/>
    <property type="match status" value="1"/>
</dbReference>
<dbReference type="InterPro" id="IPR014710">
    <property type="entry name" value="RmlC-like_jellyroll"/>
</dbReference>
<dbReference type="EMBL" id="CAJNNW010031966">
    <property type="protein sequence ID" value="CAE8710273.1"/>
    <property type="molecule type" value="Genomic_DNA"/>
</dbReference>
<feature type="transmembrane region" description="Helical" evidence="6">
    <location>
        <begin position="515"/>
        <end position="539"/>
    </location>
</feature>
<keyword evidence="2 6" id="KW-0812">Transmembrane</keyword>
<evidence type="ECO:0000256" key="2">
    <source>
        <dbReference type="ARBA" id="ARBA00022692"/>
    </source>
</evidence>
<evidence type="ECO:0000256" key="5">
    <source>
        <dbReference type="SAM" id="MobiDB-lite"/>
    </source>
</evidence>
<evidence type="ECO:0000256" key="1">
    <source>
        <dbReference type="ARBA" id="ARBA00004141"/>
    </source>
</evidence>
<evidence type="ECO:0000313" key="9">
    <source>
        <dbReference type="Proteomes" id="UP000626109"/>
    </source>
</evidence>
<feature type="compositionally biased region" description="Polar residues" evidence="5">
    <location>
        <begin position="61"/>
        <end position="71"/>
    </location>
</feature>
<name>A0A813KTR1_POLGL</name>
<dbReference type="Pfam" id="PF00520">
    <property type="entry name" value="Ion_trans"/>
    <property type="match status" value="1"/>
</dbReference>
<dbReference type="GO" id="GO:0098855">
    <property type="term" value="C:HCN channel complex"/>
    <property type="evidence" value="ECO:0007669"/>
    <property type="project" value="TreeGrafter"/>
</dbReference>
<evidence type="ECO:0000259" key="7">
    <source>
        <dbReference type="Pfam" id="PF00520"/>
    </source>
</evidence>
<dbReference type="GO" id="GO:0035725">
    <property type="term" value="P:sodium ion transmembrane transport"/>
    <property type="evidence" value="ECO:0007669"/>
    <property type="project" value="TreeGrafter"/>
</dbReference>
<protein>
    <recommendedName>
        <fullName evidence="7">Ion transport domain-containing protein</fullName>
    </recommendedName>
</protein>
<gene>
    <name evidence="8" type="ORF">PGLA2088_LOCUS35866</name>
</gene>
<evidence type="ECO:0000313" key="8">
    <source>
        <dbReference type="EMBL" id="CAE8710273.1"/>
    </source>
</evidence>
<dbReference type="PANTHER" id="PTHR45689">
    <property type="entry name" value="I[[H]] CHANNEL, ISOFORM E"/>
    <property type="match status" value="1"/>
</dbReference>
<dbReference type="PANTHER" id="PTHR45689:SF5">
    <property type="entry name" value="I[[H]] CHANNEL, ISOFORM E"/>
    <property type="match status" value="1"/>
</dbReference>
<dbReference type="AlphaFoldDB" id="A0A813KTR1"/>
<feature type="transmembrane region" description="Helical" evidence="6">
    <location>
        <begin position="332"/>
        <end position="352"/>
    </location>
</feature>
<keyword evidence="3 6" id="KW-1133">Transmembrane helix</keyword>
<feature type="domain" description="Ion transport" evidence="7">
    <location>
        <begin position="295"/>
        <end position="539"/>
    </location>
</feature>
<dbReference type="SUPFAM" id="SSF51206">
    <property type="entry name" value="cAMP-binding domain-like"/>
    <property type="match status" value="1"/>
</dbReference>
<evidence type="ECO:0000256" key="6">
    <source>
        <dbReference type="SAM" id="Phobius"/>
    </source>
</evidence>
<organism evidence="8 9">
    <name type="scientific">Polarella glacialis</name>
    <name type="common">Dinoflagellate</name>
    <dbReference type="NCBI Taxonomy" id="89957"/>
    <lineage>
        <taxon>Eukaryota</taxon>
        <taxon>Sar</taxon>
        <taxon>Alveolata</taxon>
        <taxon>Dinophyceae</taxon>
        <taxon>Suessiales</taxon>
        <taxon>Suessiaceae</taxon>
        <taxon>Polarella</taxon>
    </lineage>
</organism>
<dbReference type="GO" id="GO:0003254">
    <property type="term" value="P:regulation of membrane depolarization"/>
    <property type="evidence" value="ECO:0007669"/>
    <property type="project" value="TreeGrafter"/>
</dbReference>
<feature type="transmembrane region" description="Helical" evidence="6">
    <location>
        <begin position="437"/>
        <end position="464"/>
    </location>
</feature>
<dbReference type="InterPro" id="IPR051413">
    <property type="entry name" value="K/Na_HCN_channel"/>
</dbReference>
<comment type="caution">
    <text evidence="8">The sequence shown here is derived from an EMBL/GenBank/DDBJ whole genome shotgun (WGS) entry which is preliminary data.</text>
</comment>
<feature type="region of interest" description="Disordered" evidence="5">
    <location>
        <begin position="57"/>
        <end position="152"/>
    </location>
</feature>
<keyword evidence="4 6" id="KW-0472">Membrane</keyword>
<dbReference type="InterPro" id="IPR005821">
    <property type="entry name" value="Ion_trans_dom"/>
</dbReference>
<dbReference type="InterPro" id="IPR018490">
    <property type="entry name" value="cNMP-bd_dom_sf"/>
</dbReference>
<feature type="transmembrane region" description="Helical" evidence="6">
    <location>
        <begin position="364"/>
        <end position="385"/>
    </location>
</feature>
<dbReference type="SUPFAM" id="SSF81324">
    <property type="entry name" value="Voltage-gated potassium channels"/>
    <property type="match status" value="1"/>
</dbReference>
<dbReference type="GO" id="GO:0005249">
    <property type="term" value="F:voltage-gated potassium channel activity"/>
    <property type="evidence" value="ECO:0007669"/>
    <property type="project" value="TreeGrafter"/>
</dbReference>
<dbReference type="Proteomes" id="UP000626109">
    <property type="component" value="Unassembled WGS sequence"/>
</dbReference>
<reference evidence="8" key="1">
    <citation type="submission" date="2021-02" db="EMBL/GenBank/DDBJ databases">
        <authorList>
            <person name="Dougan E. K."/>
            <person name="Rhodes N."/>
            <person name="Thang M."/>
            <person name="Chan C."/>
        </authorList>
    </citation>
    <scope>NUCLEOTIDE SEQUENCE</scope>
</reference>
<comment type="subcellular location">
    <subcellularLocation>
        <location evidence="1">Membrane</location>
        <topology evidence="1">Multi-pass membrane protein</topology>
    </subcellularLocation>
</comment>
<evidence type="ECO:0000256" key="4">
    <source>
        <dbReference type="ARBA" id="ARBA00023136"/>
    </source>
</evidence>
<feature type="compositionally biased region" description="Polar residues" evidence="5">
    <location>
        <begin position="138"/>
        <end position="147"/>
    </location>
</feature>
<feature type="transmembrane region" description="Helical" evidence="6">
    <location>
        <begin position="293"/>
        <end position="312"/>
    </location>
</feature>
<dbReference type="Gene3D" id="1.10.287.70">
    <property type="match status" value="1"/>
</dbReference>
<sequence length="822" mass="92217">MPDTLGDAPPSPTSFQKVVWQIESLQQRLVEVEVHVQELESLHQDLRTLRGDTDSLHGACASTTPVSSQAANHHLQPGHQRPRSASPAFFTQKKRSGECAQSASPAFFSKRAPNGEGEYHLSPPLSPPESPLPQLFSKTSGEGTLSATPGFFSKRVSSGEEECHVSPLEQVPQRLRWASEPAEGGGGGSCFLSGNSVGPRSSVKMQVQALTNQVEAVAQTRGHLSPTKVVFNLHEAWAMDDDHMLALKCEQMVSEKVGKNENQRRREDSNTMVLSGDLNHSRWTLHPSSRGKLGWDILLLMFLCYDLVTVPLQAYDVGAPEFLRAMDILVVMYWSVDIVLAFFTGVYVDGVLVMQSSTIAKKYVYSWFFFDFLVLVPEWVAIVAADVDENIANSMSMMRASRARRFMRLVRLLKLMRILKVKSVVDGLKSRVGTATLLLGISMFKLTLITLMLIHDLSCLWFLVGNAEGGWVYETGLQERPFQEQYFQSFSFSLSRLHQSSMTSNLELTLPQEQALSVAAIILAMIYSSVFISSITNLMMDVKRTADKRNQKIAAFRDYATRHGISTMLSVRLTRYLEREHDSKMREKTEMELQQALPQELLKELFHEARSPILSAHSLFASLGERHRRVERDLCMSAASEVHFLANDRIFSEGDSCSSMYFVNTGDLSYTSLVKSGTAKPATLKHLADLAMRWKYVRSLSSNKALEAGEKMTRGEWLSEPVLWCSRWEHRGDLWANSDGSFVIVKPEEFVKVIQAQKSALIDVTIYARCFVQELATRGEFLSDLAEPEETPSAAPNRFGFGRKNTKRFVLPTDRRFDNVAP</sequence>